<proteinExistence type="predicted"/>
<evidence type="ECO:0000313" key="2">
    <source>
        <dbReference type="Proteomes" id="UP001054252"/>
    </source>
</evidence>
<sequence length="51" mass="5895">MVMNSIILPVGVKHWHMSTCNSVESVHPANGRVHWYFYYLASRESTLVMTN</sequence>
<keyword evidence="2" id="KW-1185">Reference proteome</keyword>
<evidence type="ECO:0000313" key="1">
    <source>
        <dbReference type="EMBL" id="GKV05486.1"/>
    </source>
</evidence>
<dbReference type="AlphaFoldDB" id="A0AAV5J0A9"/>
<protein>
    <submittedName>
        <fullName evidence="1">Uncharacterized protein</fullName>
    </submittedName>
</protein>
<accession>A0AAV5J0A9</accession>
<name>A0AAV5J0A9_9ROSI</name>
<organism evidence="1 2">
    <name type="scientific">Rubroshorea leprosula</name>
    <dbReference type="NCBI Taxonomy" id="152421"/>
    <lineage>
        <taxon>Eukaryota</taxon>
        <taxon>Viridiplantae</taxon>
        <taxon>Streptophyta</taxon>
        <taxon>Embryophyta</taxon>
        <taxon>Tracheophyta</taxon>
        <taxon>Spermatophyta</taxon>
        <taxon>Magnoliopsida</taxon>
        <taxon>eudicotyledons</taxon>
        <taxon>Gunneridae</taxon>
        <taxon>Pentapetalae</taxon>
        <taxon>rosids</taxon>
        <taxon>malvids</taxon>
        <taxon>Malvales</taxon>
        <taxon>Dipterocarpaceae</taxon>
        <taxon>Rubroshorea</taxon>
    </lineage>
</organism>
<reference evidence="1 2" key="1">
    <citation type="journal article" date="2021" name="Commun. Biol.">
        <title>The genome of Shorea leprosula (Dipterocarpaceae) highlights the ecological relevance of drought in aseasonal tropical rainforests.</title>
        <authorList>
            <person name="Ng K.K.S."/>
            <person name="Kobayashi M.J."/>
            <person name="Fawcett J.A."/>
            <person name="Hatakeyama M."/>
            <person name="Paape T."/>
            <person name="Ng C.H."/>
            <person name="Ang C.C."/>
            <person name="Tnah L.H."/>
            <person name="Lee C.T."/>
            <person name="Nishiyama T."/>
            <person name="Sese J."/>
            <person name="O'Brien M.J."/>
            <person name="Copetti D."/>
            <person name="Mohd Noor M.I."/>
            <person name="Ong R.C."/>
            <person name="Putra M."/>
            <person name="Sireger I.Z."/>
            <person name="Indrioko S."/>
            <person name="Kosugi Y."/>
            <person name="Izuno A."/>
            <person name="Isagi Y."/>
            <person name="Lee S.L."/>
            <person name="Shimizu K.K."/>
        </authorList>
    </citation>
    <scope>NUCLEOTIDE SEQUENCE [LARGE SCALE GENOMIC DNA]</scope>
    <source>
        <strain evidence="1">214</strain>
    </source>
</reference>
<dbReference type="EMBL" id="BPVZ01000023">
    <property type="protein sequence ID" value="GKV05486.1"/>
    <property type="molecule type" value="Genomic_DNA"/>
</dbReference>
<comment type="caution">
    <text evidence="1">The sequence shown here is derived from an EMBL/GenBank/DDBJ whole genome shotgun (WGS) entry which is preliminary data.</text>
</comment>
<dbReference type="Proteomes" id="UP001054252">
    <property type="component" value="Unassembled WGS sequence"/>
</dbReference>
<gene>
    <name evidence="1" type="ORF">SLEP1_g17490</name>
</gene>